<dbReference type="Proteomes" id="UP001152607">
    <property type="component" value="Unassembled WGS sequence"/>
</dbReference>
<gene>
    <name evidence="5" type="ORF">PDIGIT_LOCUS5327</name>
</gene>
<name>A0A9W4UA65_9PLEO</name>
<evidence type="ECO:0000313" key="6">
    <source>
        <dbReference type="Proteomes" id="UP001152607"/>
    </source>
</evidence>
<dbReference type="PROSITE" id="PS51683">
    <property type="entry name" value="SAM_OMT_II"/>
    <property type="match status" value="1"/>
</dbReference>
<evidence type="ECO:0000256" key="1">
    <source>
        <dbReference type="ARBA" id="ARBA00022603"/>
    </source>
</evidence>
<dbReference type="SUPFAM" id="SSF46785">
    <property type="entry name" value="Winged helix' DNA-binding domain"/>
    <property type="match status" value="1"/>
</dbReference>
<dbReference type="Pfam" id="PF00891">
    <property type="entry name" value="Methyltransf_2"/>
    <property type="match status" value="1"/>
</dbReference>
<accession>A0A9W4UA65</accession>
<proteinExistence type="predicted"/>
<dbReference type="AlphaFoldDB" id="A0A9W4UA65"/>
<dbReference type="InterPro" id="IPR036388">
    <property type="entry name" value="WH-like_DNA-bd_sf"/>
</dbReference>
<reference evidence="5" key="1">
    <citation type="submission" date="2023-01" db="EMBL/GenBank/DDBJ databases">
        <authorList>
            <person name="Van Ghelder C."/>
            <person name="Rancurel C."/>
        </authorList>
    </citation>
    <scope>NUCLEOTIDE SEQUENCE</scope>
    <source>
        <strain evidence="5">CNCM I-4278</strain>
    </source>
</reference>
<dbReference type="SUPFAM" id="SSF53335">
    <property type="entry name" value="S-adenosyl-L-methionine-dependent methyltransferases"/>
    <property type="match status" value="1"/>
</dbReference>
<protein>
    <recommendedName>
        <fullName evidence="4">O-methyltransferase C-terminal domain-containing protein</fullName>
    </recommendedName>
</protein>
<dbReference type="Gene3D" id="3.40.50.150">
    <property type="entry name" value="Vaccinia Virus protein VP39"/>
    <property type="match status" value="1"/>
</dbReference>
<dbReference type="GO" id="GO:0032259">
    <property type="term" value="P:methylation"/>
    <property type="evidence" value="ECO:0007669"/>
    <property type="project" value="UniProtKB-KW"/>
</dbReference>
<keyword evidence="6" id="KW-1185">Reference proteome</keyword>
<dbReference type="EMBL" id="CAOQHR010000003">
    <property type="protein sequence ID" value="CAI6332294.1"/>
    <property type="molecule type" value="Genomic_DNA"/>
</dbReference>
<evidence type="ECO:0000313" key="5">
    <source>
        <dbReference type="EMBL" id="CAI6332294.1"/>
    </source>
</evidence>
<dbReference type="InterPro" id="IPR036390">
    <property type="entry name" value="WH_DNA-bd_sf"/>
</dbReference>
<dbReference type="OrthoDB" id="1606438at2759"/>
<organism evidence="5 6">
    <name type="scientific">Periconia digitata</name>
    <dbReference type="NCBI Taxonomy" id="1303443"/>
    <lineage>
        <taxon>Eukaryota</taxon>
        <taxon>Fungi</taxon>
        <taxon>Dikarya</taxon>
        <taxon>Ascomycota</taxon>
        <taxon>Pezizomycotina</taxon>
        <taxon>Dothideomycetes</taxon>
        <taxon>Pleosporomycetidae</taxon>
        <taxon>Pleosporales</taxon>
        <taxon>Massarineae</taxon>
        <taxon>Periconiaceae</taxon>
        <taxon>Periconia</taxon>
    </lineage>
</organism>
<dbReference type="InterPro" id="IPR029063">
    <property type="entry name" value="SAM-dependent_MTases_sf"/>
</dbReference>
<evidence type="ECO:0000259" key="4">
    <source>
        <dbReference type="Pfam" id="PF00891"/>
    </source>
</evidence>
<feature type="domain" description="O-methyltransferase C-terminal" evidence="4">
    <location>
        <begin position="227"/>
        <end position="423"/>
    </location>
</feature>
<dbReference type="PANTHER" id="PTHR43712">
    <property type="entry name" value="PUTATIVE (AFU_ORTHOLOGUE AFUA_4G14580)-RELATED"/>
    <property type="match status" value="1"/>
</dbReference>
<evidence type="ECO:0000256" key="2">
    <source>
        <dbReference type="ARBA" id="ARBA00022679"/>
    </source>
</evidence>
<dbReference type="Gene3D" id="1.10.10.10">
    <property type="entry name" value="Winged helix-like DNA-binding domain superfamily/Winged helix DNA-binding domain"/>
    <property type="match status" value="1"/>
</dbReference>
<sequence>MSKSIDDFHVAHIYKDSSMDSKQYQNGGNTQSQILSLALSIAQQTQKVNDYLQSKNLPFPSVAPSAHSHLPLPPELMSSQFAVVEACTELAALMEGPLNHLTTITSPRANIMMALQAIHRFNIASSISVDEEISYANLATRCKMDPTDLRRILQLAVSNLVFQEIRPGYIAHTTISHLIATDATVKSWIALVTEEMWPPASRGVDAMATWPNSQNLHETAFSLVNGGVSFWEAIKEGNRGRRFADGMKYLGKLPGFDVQHLIHALQFKEGKEEVLVDIGGSEGDIAVRLVEHFPRLKVIVQDLDEVIEGIKETELPICVGGRLEFMKHDMFTVQPVANADVYFLRSILHDWPDKYAISIIKNLVLALKAGAKVILNEVCLPEEPGMVPMYHAQLLYGYDLAMKHQFNGKERRIVEWEELFQKADPRFKMGRVVSMPGSLLSVIEFVWKPEDHTIESI</sequence>
<keyword evidence="3" id="KW-0949">S-adenosyl-L-methionine</keyword>
<dbReference type="InterPro" id="IPR016461">
    <property type="entry name" value="COMT-like"/>
</dbReference>
<dbReference type="InterPro" id="IPR001077">
    <property type="entry name" value="COMT_C"/>
</dbReference>
<dbReference type="GO" id="GO:0008171">
    <property type="term" value="F:O-methyltransferase activity"/>
    <property type="evidence" value="ECO:0007669"/>
    <property type="project" value="InterPro"/>
</dbReference>
<keyword evidence="1" id="KW-0489">Methyltransferase</keyword>
<keyword evidence="2" id="KW-0808">Transferase</keyword>
<evidence type="ECO:0000256" key="3">
    <source>
        <dbReference type="ARBA" id="ARBA00022691"/>
    </source>
</evidence>
<comment type="caution">
    <text evidence="5">The sequence shown here is derived from an EMBL/GenBank/DDBJ whole genome shotgun (WGS) entry which is preliminary data.</text>
</comment>
<dbReference type="PANTHER" id="PTHR43712:SF16">
    <property type="entry name" value="O-METHYLTRANSFERASE ELCB"/>
    <property type="match status" value="1"/>
</dbReference>